<comment type="caution">
    <text evidence="1">The sequence shown here is derived from an EMBL/GenBank/DDBJ whole genome shotgun (WGS) entry which is preliminary data.</text>
</comment>
<reference evidence="1" key="1">
    <citation type="journal article" date="2022" name="Plant J.">
        <title>Strategies of tolerance reflected in two North American maple genomes.</title>
        <authorList>
            <person name="McEvoy S.L."/>
            <person name="Sezen U.U."/>
            <person name="Trouern-Trend A."/>
            <person name="McMahon S.M."/>
            <person name="Schaberg P.G."/>
            <person name="Yang J."/>
            <person name="Wegrzyn J.L."/>
            <person name="Swenson N.G."/>
        </authorList>
    </citation>
    <scope>NUCLEOTIDE SEQUENCE</scope>
    <source>
        <strain evidence="1">91603</strain>
    </source>
</reference>
<evidence type="ECO:0000313" key="2">
    <source>
        <dbReference type="Proteomes" id="UP001064489"/>
    </source>
</evidence>
<dbReference type="Gene3D" id="1.25.40.10">
    <property type="entry name" value="Tetratricopeptide repeat domain"/>
    <property type="match status" value="1"/>
</dbReference>
<sequence length="181" mass="20829">METLSLNLNPCTSRVRSCLPQPKSRALARKIIWHWKQEGSFRNKGNFVDCASLVRILRKKVLQLRGVREGCRPCSERCGKPFMEPSAVLMLPILNEKLAKRISENVGTGFRPDLTTFNIRAVAYSRMSLFWDLHLSLEHMRHEHVVPDLVTYGCVVDAYLDKRLGRNLDFAFSKMNLDDSH</sequence>
<keyword evidence="2" id="KW-1185">Reference proteome</keyword>
<organism evidence="1 2">
    <name type="scientific">Acer negundo</name>
    <name type="common">Box elder</name>
    <dbReference type="NCBI Taxonomy" id="4023"/>
    <lineage>
        <taxon>Eukaryota</taxon>
        <taxon>Viridiplantae</taxon>
        <taxon>Streptophyta</taxon>
        <taxon>Embryophyta</taxon>
        <taxon>Tracheophyta</taxon>
        <taxon>Spermatophyta</taxon>
        <taxon>Magnoliopsida</taxon>
        <taxon>eudicotyledons</taxon>
        <taxon>Gunneridae</taxon>
        <taxon>Pentapetalae</taxon>
        <taxon>rosids</taxon>
        <taxon>malvids</taxon>
        <taxon>Sapindales</taxon>
        <taxon>Sapindaceae</taxon>
        <taxon>Hippocastanoideae</taxon>
        <taxon>Acereae</taxon>
        <taxon>Acer</taxon>
    </lineage>
</organism>
<dbReference type="PANTHER" id="PTHR47493:SF1">
    <property type="entry name" value="OS08G0520200 PROTEIN"/>
    <property type="match status" value="1"/>
</dbReference>
<evidence type="ECO:0000313" key="1">
    <source>
        <dbReference type="EMBL" id="KAI9192020.1"/>
    </source>
</evidence>
<name>A0AAD5JA04_ACENE</name>
<dbReference type="AlphaFoldDB" id="A0AAD5JA04"/>
<dbReference type="PANTHER" id="PTHR47493">
    <property type="entry name" value="OS08G0520200 PROTEIN"/>
    <property type="match status" value="1"/>
</dbReference>
<reference evidence="1" key="2">
    <citation type="submission" date="2023-02" db="EMBL/GenBank/DDBJ databases">
        <authorList>
            <person name="Swenson N.G."/>
            <person name="Wegrzyn J.L."/>
            <person name="Mcevoy S.L."/>
        </authorList>
    </citation>
    <scope>NUCLEOTIDE SEQUENCE</scope>
    <source>
        <strain evidence="1">91603</strain>
        <tissue evidence="1">Leaf</tissue>
    </source>
</reference>
<dbReference type="InterPro" id="IPR011990">
    <property type="entry name" value="TPR-like_helical_dom_sf"/>
</dbReference>
<accession>A0AAD5JA04</accession>
<gene>
    <name evidence="1" type="ORF">LWI28_016998</name>
</gene>
<dbReference type="Proteomes" id="UP001064489">
    <property type="component" value="Chromosome 6"/>
</dbReference>
<dbReference type="EMBL" id="JAJSOW010000004">
    <property type="protein sequence ID" value="KAI9192020.1"/>
    <property type="molecule type" value="Genomic_DNA"/>
</dbReference>
<proteinExistence type="predicted"/>
<protein>
    <submittedName>
        <fullName evidence="1">Uncharacterized protein</fullName>
    </submittedName>
</protein>